<accession>A0A821DF00</accession>
<evidence type="ECO:0000313" key="4">
    <source>
        <dbReference type="EMBL" id="CAF4619444.1"/>
    </source>
</evidence>
<name>A0A821DF00_9BILA</name>
<proteinExistence type="predicted"/>
<dbReference type="Gene3D" id="1.25.40.10">
    <property type="entry name" value="Tetratricopeptide repeat domain"/>
    <property type="match status" value="1"/>
</dbReference>
<dbReference type="PANTHER" id="PTHR45641:SF1">
    <property type="entry name" value="AAA+ ATPASE DOMAIN-CONTAINING PROTEIN"/>
    <property type="match status" value="1"/>
</dbReference>
<feature type="non-terminal residue" evidence="4">
    <location>
        <position position="78"/>
    </location>
</feature>
<dbReference type="InterPro" id="IPR011990">
    <property type="entry name" value="TPR-like_helical_dom_sf"/>
</dbReference>
<evidence type="ECO:0000256" key="1">
    <source>
        <dbReference type="ARBA" id="ARBA00022737"/>
    </source>
</evidence>
<dbReference type="PANTHER" id="PTHR45641">
    <property type="entry name" value="TETRATRICOPEPTIDE REPEAT PROTEIN (AFU_ORTHOLOGUE AFUA_6G03870)"/>
    <property type="match status" value="1"/>
</dbReference>
<dbReference type="Pfam" id="PF13424">
    <property type="entry name" value="TPR_12"/>
    <property type="match status" value="1"/>
</dbReference>
<dbReference type="SMART" id="SM00028">
    <property type="entry name" value="TPR"/>
    <property type="match status" value="1"/>
</dbReference>
<dbReference type="AlphaFoldDB" id="A0A821DF00"/>
<keyword evidence="2 3" id="KW-0802">TPR repeat</keyword>
<dbReference type="SUPFAM" id="SSF48452">
    <property type="entry name" value="TPR-like"/>
    <property type="match status" value="1"/>
</dbReference>
<dbReference type="Proteomes" id="UP000663851">
    <property type="component" value="Unassembled WGS sequence"/>
</dbReference>
<dbReference type="InterPro" id="IPR019734">
    <property type="entry name" value="TPR_rpt"/>
</dbReference>
<feature type="repeat" description="TPR" evidence="3">
    <location>
        <begin position="30"/>
        <end position="63"/>
    </location>
</feature>
<evidence type="ECO:0000256" key="3">
    <source>
        <dbReference type="PROSITE-ProRule" id="PRU00339"/>
    </source>
</evidence>
<protein>
    <submittedName>
        <fullName evidence="4">Uncharacterized protein</fullName>
    </submittedName>
</protein>
<comment type="caution">
    <text evidence="4">The sequence shown here is derived from an EMBL/GenBank/DDBJ whole genome shotgun (WGS) entry which is preliminary data.</text>
</comment>
<reference evidence="4" key="1">
    <citation type="submission" date="2021-02" db="EMBL/GenBank/DDBJ databases">
        <authorList>
            <person name="Nowell W R."/>
        </authorList>
    </citation>
    <scope>NUCLEOTIDE SEQUENCE</scope>
</reference>
<dbReference type="PROSITE" id="PS50005">
    <property type="entry name" value="TPR"/>
    <property type="match status" value="1"/>
</dbReference>
<keyword evidence="1" id="KW-0677">Repeat</keyword>
<evidence type="ECO:0000313" key="5">
    <source>
        <dbReference type="Proteomes" id="UP000663851"/>
    </source>
</evidence>
<dbReference type="PROSITE" id="PS50293">
    <property type="entry name" value="TPR_REGION"/>
    <property type="match status" value="1"/>
</dbReference>
<organism evidence="4 5">
    <name type="scientific">Rotaria socialis</name>
    <dbReference type="NCBI Taxonomy" id="392032"/>
    <lineage>
        <taxon>Eukaryota</taxon>
        <taxon>Metazoa</taxon>
        <taxon>Spiralia</taxon>
        <taxon>Gnathifera</taxon>
        <taxon>Rotifera</taxon>
        <taxon>Eurotatoria</taxon>
        <taxon>Bdelloidea</taxon>
        <taxon>Philodinida</taxon>
        <taxon>Philodinidae</taxon>
        <taxon>Rotaria</taxon>
    </lineage>
</organism>
<evidence type="ECO:0000256" key="2">
    <source>
        <dbReference type="ARBA" id="ARBA00022803"/>
    </source>
</evidence>
<dbReference type="EMBL" id="CAJOBO010014745">
    <property type="protein sequence ID" value="CAF4619444.1"/>
    <property type="molecule type" value="Genomic_DNA"/>
</dbReference>
<sequence length="78" mass="8892">MGKYLEALDYFEKTIKIEEKSLSPTDPALATSYNNIGGVYDNMGEYSKALEYYEKSHKILEISLPTTHHNLANSYNNI</sequence>
<gene>
    <name evidence="4" type="ORF">HFQ381_LOCUS34309</name>
</gene>